<feature type="transmembrane region" description="Helical" evidence="6">
    <location>
        <begin position="32"/>
        <end position="55"/>
    </location>
</feature>
<keyword evidence="8" id="KW-0614">Plasmid</keyword>
<accession>F6GAE2</accession>
<comment type="subcellular location">
    <subcellularLocation>
        <location evidence="1">Membrane</location>
        <topology evidence="1">Multi-pass membrane protein</topology>
    </subcellularLocation>
</comment>
<dbReference type="PATRIC" id="fig|1031711.3.peg.4221"/>
<organism evidence="8 9">
    <name type="scientific">Ralstonia solanacearum (strain Po82)</name>
    <dbReference type="NCBI Taxonomy" id="1031711"/>
    <lineage>
        <taxon>Bacteria</taxon>
        <taxon>Pseudomonadati</taxon>
        <taxon>Pseudomonadota</taxon>
        <taxon>Betaproteobacteria</taxon>
        <taxon>Burkholderiales</taxon>
        <taxon>Burkholderiaceae</taxon>
        <taxon>Ralstonia</taxon>
        <taxon>Ralstonia solanacearum species complex</taxon>
    </lineage>
</organism>
<evidence type="ECO:0000256" key="6">
    <source>
        <dbReference type="SAM" id="Phobius"/>
    </source>
</evidence>
<evidence type="ECO:0000313" key="8">
    <source>
        <dbReference type="EMBL" id="AEG71657.1"/>
    </source>
</evidence>
<feature type="transmembrane region" description="Helical" evidence="6">
    <location>
        <begin position="124"/>
        <end position="144"/>
    </location>
</feature>
<feature type="domain" description="EamA" evidence="7">
    <location>
        <begin position="32"/>
        <end position="165"/>
    </location>
</feature>
<reference evidence="8 9" key="1">
    <citation type="journal article" date="2011" name="J. Bacteriol.">
        <title>Complete genome sequence of the plant pathogen Ralstonia solanacearum strain Po82.</title>
        <authorList>
            <person name="Xu J."/>
            <person name="Zheng H.J."/>
            <person name="Liu L."/>
            <person name="Pan Z.C."/>
            <person name="Prior P."/>
            <person name="Tang B."/>
            <person name="Xu J.S."/>
            <person name="Zhang H."/>
            <person name="Tian Q."/>
            <person name="Zhang L.Q."/>
            <person name="Feng J."/>
        </authorList>
    </citation>
    <scope>NUCLEOTIDE SEQUENCE [LARGE SCALE GENOMIC DNA]</scope>
    <source>
        <strain evidence="9">Po82</strain>
    </source>
</reference>
<proteinExistence type="inferred from homology"/>
<feature type="transmembrane region" description="Helical" evidence="6">
    <location>
        <begin position="205"/>
        <end position="224"/>
    </location>
</feature>
<dbReference type="Proteomes" id="UP000007953">
    <property type="component" value="Plasmid megaplasmid"/>
</dbReference>
<gene>
    <name evidence="8" type="ordered locus">RSPO_m01020</name>
</gene>
<name>F6GAE2_RALS8</name>
<comment type="similarity">
    <text evidence="2">Belongs to the EamA transporter family.</text>
</comment>
<evidence type="ECO:0000256" key="4">
    <source>
        <dbReference type="ARBA" id="ARBA00022989"/>
    </source>
</evidence>
<evidence type="ECO:0000256" key="5">
    <source>
        <dbReference type="ARBA" id="ARBA00023136"/>
    </source>
</evidence>
<evidence type="ECO:0000256" key="1">
    <source>
        <dbReference type="ARBA" id="ARBA00004141"/>
    </source>
</evidence>
<keyword evidence="3 6" id="KW-0812">Transmembrane</keyword>
<dbReference type="HOGENOM" id="CLU_033863_4_3_4"/>
<evidence type="ECO:0000256" key="2">
    <source>
        <dbReference type="ARBA" id="ARBA00007362"/>
    </source>
</evidence>
<dbReference type="PANTHER" id="PTHR32322">
    <property type="entry name" value="INNER MEMBRANE TRANSPORTER"/>
    <property type="match status" value="1"/>
</dbReference>
<protein>
    <submittedName>
        <fullName evidence="8">Putative tonb box harboring transmembrane protein, multidrug resistance efflux transporter domain</fullName>
    </submittedName>
</protein>
<feature type="transmembrane region" description="Helical" evidence="6">
    <location>
        <begin position="175"/>
        <end position="193"/>
    </location>
</feature>
<evidence type="ECO:0000259" key="7">
    <source>
        <dbReference type="Pfam" id="PF00892"/>
    </source>
</evidence>
<dbReference type="InterPro" id="IPR000620">
    <property type="entry name" value="EamA_dom"/>
</dbReference>
<feature type="transmembrane region" description="Helical" evidence="6">
    <location>
        <begin position="61"/>
        <end position="81"/>
    </location>
</feature>
<dbReference type="SUPFAM" id="SSF103481">
    <property type="entry name" value="Multidrug resistance efflux transporter EmrE"/>
    <property type="match status" value="2"/>
</dbReference>
<sequence>MKSRRQCTGDVSYFHLTDDFSKTRWRMSNRTIGYLFLSLAMMTVGSTVIASKLIAGSLPPFPATALRFAVALPFLFALVLLRGERWPSLSGRAWGLLILQAGAGSVGYTTLLISGLAYLPAADAGVVIGTLPAVSALFSVVVLGERPKLRLMVSVLLATIGVMAVAWTGSGSAPLMGVLFILGAVVCESAFILLNKRMPVPLPPLLQATTMTGLGLLVSLPFAVLDFPSTAPSSAAVAAVVWYALVPTVGGFLLWYAGAARVSGSEAATFTAVAPLTAVALAALFLHERISATQAFGVVAVILAILTLTLSVPPLSRSLDSDLQ</sequence>
<feature type="transmembrane region" description="Helical" evidence="6">
    <location>
        <begin position="267"/>
        <end position="286"/>
    </location>
</feature>
<dbReference type="PANTHER" id="PTHR32322:SF2">
    <property type="entry name" value="EAMA DOMAIN-CONTAINING PROTEIN"/>
    <property type="match status" value="1"/>
</dbReference>
<feature type="transmembrane region" description="Helical" evidence="6">
    <location>
        <begin position="236"/>
        <end position="255"/>
    </location>
</feature>
<evidence type="ECO:0000313" key="9">
    <source>
        <dbReference type="Proteomes" id="UP000007953"/>
    </source>
</evidence>
<dbReference type="Pfam" id="PF00892">
    <property type="entry name" value="EamA"/>
    <property type="match status" value="2"/>
</dbReference>
<feature type="transmembrane region" description="Helical" evidence="6">
    <location>
        <begin position="93"/>
        <end position="118"/>
    </location>
</feature>
<dbReference type="KEGG" id="rsn:RSPO_m01020"/>
<feature type="transmembrane region" description="Helical" evidence="6">
    <location>
        <begin position="151"/>
        <end position="169"/>
    </location>
</feature>
<feature type="transmembrane region" description="Helical" evidence="6">
    <location>
        <begin position="292"/>
        <end position="312"/>
    </location>
</feature>
<dbReference type="EMBL" id="CP002820">
    <property type="protein sequence ID" value="AEG71657.1"/>
    <property type="molecule type" value="Genomic_DNA"/>
</dbReference>
<evidence type="ECO:0000256" key="3">
    <source>
        <dbReference type="ARBA" id="ARBA00022692"/>
    </source>
</evidence>
<keyword evidence="5 6" id="KW-0472">Membrane</keyword>
<dbReference type="InterPro" id="IPR037185">
    <property type="entry name" value="EmrE-like"/>
</dbReference>
<dbReference type="AlphaFoldDB" id="F6GAE2"/>
<feature type="domain" description="EamA" evidence="7">
    <location>
        <begin position="176"/>
        <end position="309"/>
    </location>
</feature>
<dbReference type="InterPro" id="IPR050638">
    <property type="entry name" value="AA-Vitamin_Transporters"/>
</dbReference>
<keyword evidence="4 6" id="KW-1133">Transmembrane helix</keyword>
<geneLocation type="plasmid" evidence="9"/>
<dbReference type="GO" id="GO:0016020">
    <property type="term" value="C:membrane"/>
    <property type="evidence" value="ECO:0007669"/>
    <property type="project" value="UniProtKB-SubCell"/>
</dbReference>